<dbReference type="InterPro" id="IPR012245">
    <property type="entry name" value="MoaB"/>
</dbReference>
<evidence type="ECO:0000313" key="7">
    <source>
        <dbReference type="Proteomes" id="UP001486808"/>
    </source>
</evidence>
<evidence type="ECO:0000256" key="3">
    <source>
        <dbReference type="ARBA" id="ARBA00015262"/>
    </source>
</evidence>
<sequence>MAKGSGNQQLCVITPGPAQKKVGRRKLACDGQRSRIKELSMAKPDAPFTPLSIAVLTVSDTRTLDTDTSGQLLSDSLIEAGHQLADRQLQPDDIYQIRATVSAWIARSDVQVVLITGGTGFTGRDSTPEAITPLLDKLVDGFGELFRHISWQEIGTSTLQSRALAGLANRTLVVCVPGSTNACRTAWTKILQEQLDARTRPCNFVQHLGSAELCDSRA</sequence>
<gene>
    <name evidence="6" type="primary">moaB</name>
    <name evidence="6" type="ORF">NBRC116187_08900</name>
</gene>
<dbReference type="EMBL" id="BAABWD010000001">
    <property type="protein sequence ID" value="GAA6130530.1"/>
    <property type="molecule type" value="Genomic_DNA"/>
</dbReference>
<evidence type="ECO:0000259" key="5">
    <source>
        <dbReference type="SMART" id="SM00852"/>
    </source>
</evidence>
<dbReference type="InterPro" id="IPR008284">
    <property type="entry name" value="MoCF_biosynth_CS"/>
</dbReference>
<dbReference type="PANTHER" id="PTHR43232">
    <property type="entry name" value="MOLYBDENUM COFACTOR BIOSYNTHESIS PROTEIN B"/>
    <property type="match status" value="1"/>
</dbReference>
<dbReference type="Pfam" id="PF00994">
    <property type="entry name" value="MoCF_biosynth"/>
    <property type="match status" value="1"/>
</dbReference>
<keyword evidence="4" id="KW-0501">Molybdenum cofactor biosynthesis</keyword>
<keyword evidence="7" id="KW-1185">Reference proteome</keyword>
<dbReference type="NCBIfam" id="TIGR02667">
    <property type="entry name" value="moaB_proteo"/>
    <property type="match status" value="1"/>
</dbReference>
<comment type="pathway">
    <text evidence="1">Cofactor biosynthesis; molybdopterin biosynthesis.</text>
</comment>
<name>A0ABP9ZM48_9GAMM</name>
<dbReference type="SUPFAM" id="SSF53218">
    <property type="entry name" value="Molybdenum cofactor biosynthesis proteins"/>
    <property type="match status" value="1"/>
</dbReference>
<proteinExistence type="inferred from homology"/>
<dbReference type="SMART" id="SM00852">
    <property type="entry name" value="MoCF_biosynth"/>
    <property type="match status" value="1"/>
</dbReference>
<dbReference type="Gene3D" id="3.40.980.10">
    <property type="entry name" value="MoaB/Mog-like domain"/>
    <property type="match status" value="1"/>
</dbReference>
<evidence type="ECO:0000256" key="2">
    <source>
        <dbReference type="ARBA" id="ARBA00006112"/>
    </source>
</evidence>
<dbReference type="CDD" id="cd00886">
    <property type="entry name" value="MogA_MoaB"/>
    <property type="match status" value="1"/>
</dbReference>
<dbReference type="InterPro" id="IPR001453">
    <property type="entry name" value="MoaB/Mog_dom"/>
</dbReference>
<dbReference type="Proteomes" id="UP001486808">
    <property type="component" value="Unassembled WGS sequence"/>
</dbReference>
<feature type="domain" description="MoaB/Mog" evidence="5">
    <location>
        <begin position="54"/>
        <end position="198"/>
    </location>
</feature>
<evidence type="ECO:0000256" key="1">
    <source>
        <dbReference type="ARBA" id="ARBA00005046"/>
    </source>
</evidence>
<dbReference type="NCBIfam" id="TIGR00177">
    <property type="entry name" value="molyb_syn"/>
    <property type="match status" value="1"/>
</dbReference>
<comment type="caution">
    <text evidence="6">The sequence shown here is derived from an EMBL/GenBank/DDBJ whole genome shotgun (WGS) entry which is preliminary data.</text>
</comment>
<organism evidence="6 7">
    <name type="scientific">Halopseudomonas sabulinigri</name>
    <dbReference type="NCBI Taxonomy" id="472181"/>
    <lineage>
        <taxon>Bacteria</taxon>
        <taxon>Pseudomonadati</taxon>
        <taxon>Pseudomonadota</taxon>
        <taxon>Gammaproteobacteria</taxon>
        <taxon>Pseudomonadales</taxon>
        <taxon>Pseudomonadaceae</taxon>
        <taxon>Halopseudomonas</taxon>
    </lineage>
</organism>
<dbReference type="PROSITE" id="PS01078">
    <property type="entry name" value="MOCF_BIOSYNTHESIS_1"/>
    <property type="match status" value="1"/>
</dbReference>
<reference evidence="6 7" key="1">
    <citation type="submission" date="2024-04" db="EMBL/GenBank/DDBJ databases">
        <title>Draft genome sequence of Halopseudomonas sabulinigri NBRC 116187.</title>
        <authorList>
            <person name="Miyakawa T."/>
            <person name="Kusuya Y."/>
            <person name="Miura T."/>
        </authorList>
    </citation>
    <scope>NUCLEOTIDE SEQUENCE [LARGE SCALE GENOMIC DNA]</scope>
    <source>
        <strain evidence="6 7">4NH20-0042</strain>
    </source>
</reference>
<accession>A0ABP9ZM48</accession>
<dbReference type="PANTHER" id="PTHR43232:SF2">
    <property type="entry name" value="MOLYBDENUM COFACTOR BIOSYNTHESIS PROTEIN B"/>
    <property type="match status" value="1"/>
</dbReference>
<dbReference type="InterPro" id="IPR036425">
    <property type="entry name" value="MoaB/Mog-like_dom_sf"/>
</dbReference>
<protein>
    <recommendedName>
        <fullName evidence="3">Molybdenum cofactor biosynthesis protein B</fullName>
    </recommendedName>
</protein>
<evidence type="ECO:0000313" key="6">
    <source>
        <dbReference type="EMBL" id="GAA6130530.1"/>
    </source>
</evidence>
<comment type="similarity">
    <text evidence="2">Belongs to the MoaB/Mog family.</text>
</comment>
<evidence type="ECO:0000256" key="4">
    <source>
        <dbReference type="ARBA" id="ARBA00023150"/>
    </source>
</evidence>
<dbReference type="InterPro" id="IPR013484">
    <property type="entry name" value="MoaB_proteobac"/>
</dbReference>